<evidence type="ECO:0000259" key="2">
    <source>
        <dbReference type="Pfam" id="PF13843"/>
    </source>
</evidence>
<feature type="compositionally biased region" description="Basic and acidic residues" evidence="1">
    <location>
        <begin position="61"/>
        <end position="73"/>
    </location>
</feature>
<dbReference type="EMBL" id="CAKOFQ010007342">
    <property type="protein sequence ID" value="CAH1998832.1"/>
    <property type="molecule type" value="Genomic_DNA"/>
</dbReference>
<keyword evidence="4" id="KW-1185">Reference proteome</keyword>
<feature type="region of interest" description="Disordered" evidence="1">
    <location>
        <begin position="46"/>
        <end position="88"/>
    </location>
</feature>
<name>A0A9P0LUS2_ACAOB</name>
<protein>
    <recommendedName>
        <fullName evidence="2">PiggyBac transposable element-derived protein domain-containing protein</fullName>
    </recommendedName>
</protein>
<reference evidence="3" key="1">
    <citation type="submission" date="2022-03" db="EMBL/GenBank/DDBJ databases">
        <authorList>
            <person name="Sayadi A."/>
        </authorList>
    </citation>
    <scope>NUCLEOTIDE SEQUENCE</scope>
</reference>
<feature type="compositionally biased region" description="Acidic residues" evidence="1">
    <location>
        <begin position="47"/>
        <end position="60"/>
    </location>
</feature>
<feature type="domain" description="PiggyBac transposable element-derived protein" evidence="2">
    <location>
        <begin position="137"/>
        <end position="245"/>
    </location>
</feature>
<sequence length="330" mass="38055">MVSNILLLFKIQESSQSYEDCLSMKKQMAVRPDDPKFEETLLRWNEELDNEPDSDNDGTDYDDHVSIQSDRESTYSTDDSEVESETEQQLPGKVIKGKNGHIWSTELPCRTRTPKRNIVSCIPGPKGAAKNISKELEAWKLFFCANVIDIIVVHTNMEIERQRGKYVANCGFVNETDVEEILALMGLLYMTGCRKDNQLTTAEMWSKHGPEVYPCIMSETRFRFLISCLRFDDKTMRDREDKFSPNSYKKMHSKIRYEKPNNSIIKAYATTDYHNSKLGMPIFIYNIRDYFSTKNQFSGNCTIKQGITRVLCFITNLIRNTIAKCSIKGC</sequence>
<dbReference type="AlphaFoldDB" id="A0A9P0LUS2"/>
<organism evidence="3 4">
    <name type="scientific">Acanthoscelides obtectus</name>
    <name type="common">Bean weevil</name>
    <name type="synonym">Bruchus obtectus</name>
    <dbReference type="NCBI Taxonomy" id="200917"/>
    <lineage>
        <taxon>Eukaryota</taxon>
        <taxon>Metazoa</taxon>
        <taxon>Ecdysozoa</taxon>
        <taxon>Arthropoda</taxon>
        <taxon>Hexapoda</taxon>
        <taxon>Insecta</taxon>
        <taxon>Pterygota</taxon>
        <taxon>Neoptera</taxon>
        <taxon>Endopterygota</taxon>
        <taxon>Coleoptera</taxon>
        <taxon>Polyphaga</taxon>
        <taxon>Cucujiformia</taxon>
        <taxon>Chrysomeloidea</taxon>
        <taxon>Chrysomelidae</taxon>
        <taxon>Bruchinae</taxon>
        <taxon>Bruchini</taxon>
        <taxon>Acanthoscelides</taxon>
    </lineage>
</organism>
<evidence type="ECO:0000256" key="1">
    <source>
        <dbReference type="SAM" id="MobiDB-lite"/>
    </source>
</evidence>
<dbReference type="OrthoDB" id="6779804at2759"/>
<proteinExistence type="predicted"/>
<dbReference type="Pfam" id="PF13843">
    <property type="entry name" value="DDE_Tnp_1_7"/>
    <property type="match status" value="1"/>
</dbReference>
<evidence type="ECO:0000313" key="4">
    <source>
        <dbReference type="Proteomes" id="UP001152888"/>
    </source>
</evidence>
<accession>A0A9P0LUS2</accession>
<evidence type="ECO:0000313" key="3">
    <source>
        <dbReference type="EMBL" id="CAH1998832.1"/>
    </source>
</evidence>
<gene>
    <name evidence="3" type="ORF">ACAOBT_LOCUS24604</name>
</gene>
<dbReference type="Proteomes" id="UP001152888">
    <property type="component" value="Unassembled WGS sequence"/>
</dbReference>
<dbReference type="InterPro" id="IPR029526">
    <property type="entry name" value="PGBD"/>
</dbReference>
<comment type="caution">
    <text evidence="3">The sequence shown here is derived from an EMBL/GenBank/DDBJ whole genome shotgun (WGS) entry which is preliminary data.</text>
</comment>